<accession>A0ACB8X4X2</accession>
<proteinExistence type="predicted"/>
<protein>
    <submittedName>
        <fullName evidence="1">Uncharacterized protein</fullName>
    </submittedName>
</protein>
<name>A0ACB8X4X2_9TELE</name>
<evidence type="ECO:0000313" key="1">
    <source>
        <dbReference type="EMBL" id="KAI3375094.1"/>
    </source>
</evidence>
<keyword evidence="2" id="KW-1185">Reference proteome</keyword>
<sequence length="41" mass="4657">MEGTSFVDEHEKLKEELQKMWEVNSGATYDRSTGESGSTDF</sequence>
<feature type="non-terminal residue" evidence="1">
    <location>
        <position position="41"/>
    </location>
</feature>
<dbReference type="EMBL" id="CM041533">
    <property type="protein sequence ID" value="KAI3375094.1"/>
    <property type="molecule type" value="Genomic_DNA"/>
</dbReference>
<comment type="caution">
    <text evidence="1">The sequence shown here is derived from an EMBL/GenBank/DDBJ whole genome shotgun (WGS) entry which is preliminary data.</text>
</comment>
<organism evidence="1 2">
    <name type="scientific">Scortum barcoo</name>
    <name type="common">barcoo grunter</name>
    <dbReference type="NCBI Taxonomy" id="214431"/>
    <lineage>
        <taxon>Eukaryota</taxon>
        <taxon>Metazoa</taxon>
        <taxon>Chordata</taxon>
        <taxon>Craniata</taxon>
        <taxon>Vertebrata</taxon>
        <taxon>Euteleostomi</taxon>
        <taxon>Actinopterygii</taxon>
        <taxon>Neopterygii</taxon>
        <taxon>Teleostei</taxon>
        <taxon>Neoteleostei</taxon>
        <taxon>Acanthomorphata</taxon>
        <taxon>Eupercaria</taxon>
        <taxon>Centrarchiformes</taxon>
        <taxon>Terapontoidei</taxon>
        <taxon>Terapontidae</taxon>
        <taxon>Scortum</taxon>
    </lineage>
</organism>
<evidence type="ECO:0000313" key="2">
    <source>
        <dbReference type="Proteomes" id="UP000831701"/>
    </source>
</evidence>
<dbReference type="Proteomes" id="UP000831701">
    <property type="component" value="Chromosome 3"/>
</dbReference>
<gene>
    <name evidence="1" type="ORF">L3Q82_021610</name>
</gene>
<reference evidence="1" key="1">
    <citation type="submission" date="2022-04" db="EMBL/GenBank/DDBJ databases">
        <title>Jade perch genome.</title>
        <authorList>
            <person name="Chao B."/>
        </authorList>
    </citation>
    <scope>NUCLEOTIDE SEQUENCE</scope>
    <source>
        <strain evidence="1">CB-2022</strain>
    </source>
</reference>